<reference evidence="2 3" key="1">
    <citation type="journal article" date="2021" name="Elife">
        <title>Chloroplast acquisition without the gene transfer in kleptoplastic sea slugs, Plakobranchus ocellatus.</title>
        <authorList>
            <person name="Maeda T."/>
            <person name="Takahashi S."/>
            <person name="Yoshida T."/>
            <person name="Shimamura S."/>
            <person name="Takaki Y."/>
            <person name="Nagai Y."/>
            <person name="Toyoda A."/>
            <person name="Suzuki Y."/>
            <person name="Arimoto A."/>
            <person name="Ishii H."/>
            <person name="Satoh N."/>
            <person name="Nishiyama T."/>
            <person name="Hasebe M."/>
            <person name="Maruyama T."/>
            <person name="Minagawa J."/>
            <person name="Obokata J."/>
            <person name="Shigenobu S."/>
        </authorList>
    </citation>
    <scope>NUCLEOTIDE SEQUENCE [LARGE SCALE GENOMIC DNA]</scope>
</reference>
<dbReference type="Proteomes" id="UP000762676">
    <property type="component" value="Unassembled WGS sequence"/>
</dbReference>
<comment type="caution">
    <text evidence="2">The sequence shown here is derived from an EMBL/GenBank/DDBJ whole genome shotgun (WGS) entry which is preliminary data.</text>
</comment>
<keyword evidence="3" id="KW-1185">Reference proteome</keyword>
<protein>
    <submittedName>
        <fullName evidence="2">Uncharacterized protein</fullName>
    </submittedName>
</protein>
<dbReference type="EMBL" id="BMAT01009164">
    <property type="protein sequence ID" value="GFS00008.1"/>
    <property type="molecule type" value="Genomic_DNA"/>
</dbReference>
<proteinExistence type="predicted"/>
<dbReference type="AlphaFoldDB" id="A0AAV4HRI7"/>
<gene>
    <name evidence="2" type="ORF">ElyMa_004542700</name>
</gene>
<evidence type="ECO:0000256" key="1">
    <source>
        <dbReference type="SAM" id="MobiDB-lite"/>
    </source>
</evidence>
<organism evidence="2 3">
    <name type="scientific">Elysia marginata</name>
    <dbReference type="NCBI Taxonomy" id="1093978"/>
    <lineage>
        <taxon>Eukaryota</taxon>
        <taxon>Metazoa</taxon>
        <taxon>Spiralia</taxon>
        <taxon>Lophotrochozoa</taxon>
        <taxon>Mollusca</taxon>
        <taxon>Gastropoda</taxon>
        <taxon>Heterobranchia</taxon>
        <taxon>Euthyneura</taxon>
        <taxon>Panpulmonata</taxon>
        <taxon>Sacoglossa</taxon>
        <taxon>Placobranchoidea</taxon>
        <taxon>Plakobranchidae</taxon>
        <taxon>Elysia</taxon>
    </lineage>
</organism>
<name>A0AAV4HRI7_9GAST</name>
<feature type="region of interest" description="Disordered" evidence="1">
    <location>
        <begin position="21"/>
        <end position="59"/>
    </location>
</feature>
<evidence type="ECO:0000313" key="2">
    <source>
        <dbReference type="EMBL" id="GFS00008.1"/>
    </source>
</evidence>
<accession>A0AAV4HRI7</accession>
<sequence length="98" mass="11020">MEAGSRAFQRVLIGHSSAFKQRAQPEVKNGASKNKTETRRKLPTVVPNKMAGNRHNGEKLHCMCGRGRLDVMKGHRHKSENQRLPQVMIGFTTQVVID</sequence>
<evidence type="ECO:0000313" key="3">
    <source>
        <dbReference type="Proteomes" id="UP000762676"/>
    </source>
</evidence>